<organism evidence="3 4">
    <name type="scientific">Grus japonensis</name>
    <name type="common">Japanese crane</name>
    <name type="synonym">Red-crowned crane</name>
    <dbReference type="NCBI Taxonomy" id="30415"/>
    <lineage>
        <taxon>Eukaryota</taxon>
        <taxon>Metazoa</taxon>
        <taxon>Chordata</taxon>
        <taxon>Craniata</taxon>
        <taxon>Vertebrata</taxon>
        <taxon>Euteleostomi</taxon>
        <taxon>Archelosauria</taxon>
        <taxon>Archosauria</taxon>
        <taxon>Dinosauria</taxon>
        <taxon>Saurischia</taxon>
        <taxon>Theropoda</taxon>
        <taxon>Coelurosauria</taxon>
        <taxon>Aves</taxon>
        <taxon>Neognathae</taxon>
        <taxon>Neoaves</taxon>
        <taxon>Gruiformes</taxon>
        <taxon>Gruidae</taxon>
        <taxon>Grus</taxon>
    </lineage>
</organism>
<feature type="region of interest" description="Disordered" evidence="1">
    <location>
        <begin position="255"/>
        <end position="280"/>
    </location>
</feature>
<sequence>MLIKVPFSTTDLEAWKRVAKDYRNDPVNVTKHFQFIIKQHNPDWNDIQLLLEYMTETEKQLILKTAGNLAEDHYKITGGDVKEYLPLQDPKWDANRSTHMERLKAYQGWILKGVERAIPKTINWSALYAIKQGPSESPSEFLDRLRDVMHRNTPLDPGSEVGTQQLVSLFLGQSTGDIRRKLQKLRPTEGRNLEVLLDEAWRVFSNREEDYKRGQRRVVAVVREEEERKPRRGPPRLGRDQCALCKRFGHWKDDCPEKRKNKEKGRNSQKERIMAHLRED</sequence>
<dbReference type="InterPro" id="IPR036875">
    <property type="entry name" value="Znf_CCHC_sf"/>
</dbReference>
<dbReference type="SUPFAM" id="SSF57756">
    <property type="entry name" value="Retrovirus zinc finger-like domains"/>
    <property type="match status" value="1"/>
</dbReference>
<evidence type="ECO:0000256" key="1">
    <source>
        <dbReference type="SAM" id="MobiDB-lite"/>
    </source>
</evidence>
<protein>
    <recommendedName>
        <fullName evidence="2">Core shell protein Gag P30 domain-containing protein</fullName>
    </recommendedName>
</protein>
<dbReference type="AlphaFoldDB" id="A0ABC9WH96"/>
<evidence type="ECO:0000259" key="2">
    <source>
        <dbReference type="Pfam" id="PF02093"/>
    </source>
</evidence>
<dbReference type="SUPFAM" id="SSF47353">
    <property type="entry name" value="Retrovirus capsid dimerization domain-like"/>
    <property type="match status" value="1"/>
</dbReference>
<comment type="caution">
    <text evidence="3">The sequence shown here is derived from an EMBL/GenBank/DDBJ whole genome shotgun (WGS) entry which is preliminary data.</text>
</comment>
<dbReference type="SUPFAM" id="SSF47943">
    <property type="entry name" value="Retrovirus capsid protein, N-terminal core domain"/>
    <property type="match status" value="1"/>
</dbReference>
<evidence type="ECO:0000313" key="4">
    <source>
        <dbReference type="Proteomes" id="UP001623348"/>
    </source>
</evidence>
<accession>A0ABC9WH96</accession>
<dbReference type="Pfam" id="PF02093">
    <property type="entry name" value="Gag_p30"/>
    <property type="match status" value="1"/>
</dbReference>
<dbReference type="InterPro" id="IPR050462">
    <property type="entry name" value="Retroviral_Gag-Pol_poly"/>
</dbReference>
<dbReference type="Gene3D" id="1.10.375.10">
    <property type="entry name" value="Human Immunodeficiency Virus Type 1 Capsid Protein"/>
    <property type="match status" value="1"/>
</dbReference>
<keyword evidence="4" id="KW-1185">Reference proteome</keyword>
<evidence type="ECO:0000313" key="3">
    <source>
        <dbReference type="EMBL" id="GAB0184621.1"/>
    </source>
</evidence>
<dbReference type="Proteomes" id="UP001623348">
    <property type="component" value="Unassembled WGS sequence"/>
</dbReference>
<feature type="domain" description="Core shell protein Gag P30" evidence="2">
    <location>
        <begin position="11"/>
        <end position="205"/>
    </location>
</feature>
<reference evidence="3 4" key="1">
    <citation type="submission" date="2024-06" db="EMBL/GenBank/DDBJ databases">
        <title>The draft genome of Grus japonensis, version 3.</title>
        <authorList>
            <person name="Nabeshima K."/>
            <person name="Suzuki S."/>
            <person name="Onuma M."/>
        </authorList>
    </citation>
    <scope>NUCLEOTIDE SEQUENCE [LARGE SCALE GENOMIC DNA]</scope>
    <source>
        <strain evidence="3 4">451A</strain>
    </source>
</reference>
<name>A0ABC9WH96_GRUJA</name>
<gene>
    <name evidence="3" type="ORF">GRJ2_000927400</name>
</gene>
<proteinExistence type="predicted"/>
<dbReference type="PANTHER" id="PTHR33166">
    <property type="entry name" value="GAG_P30 DOMAIN-CONTAINING PROTEIN"/>
    <property type="match status" value="1"/>
</dbReference>
<dbReference type="EMBL" id="BAAFJT010000002">
    <property type="protein sequence ID" value="GAB0184621.1"/>
    <property type="molecule type" value="Genomic_DNA"/>
</dbReference>
<dbReference type="InterPro" id="IPR008919">
    <property type="entry name" value="Retrov_capsid_N"/>
</dbReference>
<dbReference type="Gene3D" id="4.10.60.10">
    <property type="entry name" value="Zinc finger, CCHC-type"/>
    <property type="match status" value="1"/>
</dbReference>
<dbReference type="InterPro" id="IPR003036">
    <property type="entry name" value="Gag_P30"/>
</dbReference>